<dbReference type="PROSITE" id="PS50125">
    <property type="entry name" value="GUANYLATE_CYCLASE_2"/>
    <property type="match status" value="1"/>
</dbReference>
<dbReference type="Pfam" id="PF00211">
    <property type="entry name" value="Guanylate_cyc"/>
    <property type="match status" value="1"/>
</dbReference>
<sequence>MAVDVAADAVVGTVVFTDIVGFTAFTADEGDDRALELLAVQERAVERLLPDGARVVKELGDGLMLWFPDPVGAITTALALHATLADHDLDGFPLWIRAGAHHGTQRRRRDDLLGHDVNVAARIVDLAGPGELLVSEATRRAIGGGLVDVEFREVGPVFVKGLADPVWIHHVEPLDDTTVVPADPPAAPEGAR</sequence>
<gene>
    <name evidence="3" type="ORF">GH723_07185</name>
</gene>
<dbReference type="InterPro" id="IPR050697">
    <property type="entry name" value="Adenylyl/Guanylyl_Cyclase_3/4"/>
</dbReference>
<proteinExistence type="inferred from homology"/>
<dbReference type="RefSeq" id="WP_153759019.1">
    <property type="nucleotide sequence ID" value="NZ_CP045851.1"/>
</dbReference>
<dbReference type="PANTHER" id="PTHR43081">
    <property type="entry name" value="ADENYLATE CYCLASE, TERMINAL-DIFFERENTIATION SPECIFIC-RELATED"/>
    <property type="match status" value="1"/>
</dbReference>
<evidence type="ECO:0000259" key="2">
    <source>
        <dbReference type="PROSITE" id="PS50125"/>
    </source>
</evidence>
<dbReference type="PANTHER" id="PTHR43081:SF19">
    <property type="entry name" value="PH-SENSITIVE ADENYLATE CYCLASE RV1264"/>
    <property type="match status" value="1"/>
</dbReference>
<name>A0A5Q2RK18_9ACTN</name>
<feature type="domain" description="Guanylate cyclase" evidence="2">
    <location>
        <begin position="13"/>
        <end position="124"/>
    </location>
</feature>
<dbReference type="EMBL" id="CP045851">
    <property type="protein sequence ID" value="QGG94911.1"/>
    <property type="molecule type" value="Genomic_DNA"/>
</dbReference>
<protein>
    <recommendedName>
        <fullName evidence="2">Guanylate cyclase domain-containing protein</fullName>
    </recommendedName>
</protein>
<dbReference type="InterPro" id="IPR001054">
    <property type="entry name" value="A/G_cyclase"/>
</dbReference>
<dbReference type="AlphaFoldDB" id="A0A5Q2RK18"/>
<accession>A0A5Q2RK18</accession>
<reference evidence="3 4" key="1">
    <citation type="submission" date="2019-11" db="EMBL/GenBank/DDBJ databases">
        <authorList>
            <person name="He Y."/>
        </authorList>
    </citation>
    <scope>NUCLEOTIDE SEQUENCE [LARGE SCALE GENOMIC DNA]</scope>
    <source>
        <strain evidence="3 4">SCSIO 58843</strain>
    </source>
</reference>
<evidence type="ECO:0000313" key="4">
    <source>
        <dbReference type="Proteomes" id="UP000334019"/>
    </source>
</evidence>
<comment type="similarity">
    <text evidence="1">Belongs to the adenylyl cyclase class-3 family.</text>
</comment>
<dbReference type="SUPFAM" id="SSF55073">
    <property type="entry name" value="Nucleotide cyclase"/>
    <property type="match status" value="1"/>
</dbReference>
<dbReference type="Gene3D" id="3.30.70.1230">
    <property type="entry name" value="Nucleotide cyclase"/>
    <property type="match status" value="1"/>
</dbReference>
<dbReference type="CDD" id="cd07302">
    <property type="entry name" value="CHD"/>
    <property type="match status" value="1"/>
</dbReference>
<dbReference type="GO" id="GO:0006171">
    <property type="term" value="P:cAMP biosynthetic process"/>
    <property type="evidence" value="ECO:0007669"/>
    <property type="project" value="TreeGrafter"/>
</dbReference>
<evidence type="ECO:0000256" key="1">
    <source>
        <dbReference type="ARBA" id="ARBA00005381"/>
    </source>
</evidence>
<dbReference type="GO" id="GO:0035556">
    <property type="term" value="P:intracellular signal transduction"/>
    <property type="evidence" value="ECO:0007669"/>
    <property type="project" value="InterPro"/>
</dbReference>
<dbReference type="Proteomes" id="UP000334019">
    <property type="component" value="Chromosome"/>
</dbReference>
<dbReference type="GO" id="GO:0004016">
    <property type="term" value="F:adenylate cyclase activity"/>
    <property type="evidence" value="ECO:0007669"/>
    <property type="project" value="UniProtKB-ARBA"/>
</dbReference>
<dbReference type="KEGG" id="atq:GH723_07185"/>
<organism evidence="3 4">
    <name type="scientific">Actinomarinicola tropica</name>
    <dbReference type="NCBI Taxonomy" id="2789776"/>
    <lineage>
        <taxon>Bacteria</taxon>
        <taxon>Bacillati</taxon>
        <taxon>Actinomycetota</taxon>
        <taxon>Acidimicrobiia</taxon>
        <taxon>Acidimicrobiales</taxon>
        <taxon>Iamiaceae</taxon>
        <taxon>Actinomarinicola</taxon>
    </lineage>
</organism>
<evidence type="ECO:0000313" key="3">
    <source>
        <dbReference type="EMBL" id="QGG94911.1"/>
    </source>
</evidence>
<dbReference type="SMART" id="SM00044">
    <property type="entry name" value="CYCc"/>
    <property type="match status" value="1"/>
</dbReference>
<keyword evidence="4" id="KW-1185">Reference proteome</keyword>
<dbReference type="InterPro" id="IPR029787">
    <property type="entry name" value="Nucleotide_cyclase"/>
</dbReference>